<dbReference type="PANTHER" id="PTHR16184">
    <property type="entry name" value="ELONGATOR COMPLEX PROTEIN 6"/>
    <property type="match status" value="1"/>
</dbReference>
<comment type="pathway">
    <text evidence="1">tRNA modification; 5-methoxycarbonylmethyl-2-thiouridine-tRNA biosynthesis.</text>
</comment>
<dbReference type="InterPro" id="IPR018627">
    <property type="entry name" value="ELP6"/>
</dbReference>
<sequence>MKEAQKQINQLKHVIYQRNYQGRKNSSKMTSNLLNATNLNVRPPQRFILIEENSKADGECLISAILGHRLSLESPGIVLVCAEHTFEHYNQVGNRWAHRISMHRDNGTIRPIEALKNHFEDFMDIDGKIDYLERFWHTIEKYLHEFKEINKQNVSVIIDNLIFYKDLFEADEAWMVDICEKLYKLTNLYKNLSIVVKINESELYELLCRNIEDYANPIIQVDAFETGLFHEVDGKLIVKEKENVDEWVSKVSEKQLLFKITNRDIKIYVPGSVDLK</sequence>
<evidence type="ECO:0000313" key="4">
    <source>
        <dbReference type="EMBL" id="SSX25131.1"/>
    </source>
</evidence>
<dbReference type="GO" id="GO:0002098">
    <property type="term" value="P:tRNA wobble uridine modification"/>
    <property type="evidence" value="ECO:0007669"/>
    <property type="project" value="InterPro"/>
</dbReference>
<dbReference type="Pfam" id="PF09807">
    <property type="entry name" value="ELP6"/>
    <property type="match status" value="1"/>
</dbReference>
<dbReference type="AlphaFoldDB" id="A0A336M6X3"/>
<name>A0A336M6X3_CULSO</name>
<dbReference type="UniPathway" id="UPA00988"/>
<dbReference type="OMA" id="MFASHHT"/>
<dbReference type="GO" id="GO:0033588">
    <property type="term" value="C:elongator holoenzyme complex"/>
    <property type="evidence" value="ECO:0007669"/>
    <property type="project" value="InterPro"/>
</dbReference>
<evidence type="ECO:0000256" key="2">
    <source>
        <dbReference type="ARBA" id="ARBA00008837"/>
    </source>
</evidence>
<dbReference type="VEuPathDB" id="VectorBase:CSON011967"/>
<dbReference type="EMBL" id="UFQT01000546">
    <property type="protein sequence ID" value="SSX25131.1"/>
    <property type="molecule type" value="Genomic_DNA"/>
</dbReference>
<comment type="similarity">
    <text evidence="2">Belongs to the ELP6 family.</text>
</comment>
<dbReference type="InterPro" id="IPR027417">
    <property type="entry name" value="P-loop_NTPase"/>
</dbReference>
<protein>
    <recommendedName>
        <fullName evidence="3">Elongator complex protein 6</fullName>
    </recommendedName>
</protein>
<reference evidence="4" key="1">
    <citation type="submission" date="2018-07" db="EMBL/GenBank/DDBJ databases">
        <authorList>
            <person name="Quirk P.G."/>
            <person name="Krulwich T.A."/>
        </authorList>
    </citation>
    <scope>NUCLEOTIDE SEQUENCE</scope>
</reference>
<dbReference type="Gene3D" id="3.40.50.300">
    <property type="entry name" value="P-loop containing nucleotide triphosphate hydrolases"/>
    <property type="match status" value="1"/>
</dbReference>
<evidence type="ECO:0000256" key="3">
    <source>
        <dbReference type="ARBA" id="ARBA00020263"/>
    </source>
</evidence>
<dbReference type="PANTHER" id="PTHR16184:SF6">
    <property type="entry name" value="ELONGATOR COMPLEX PROTEIN 6"/>
    <property type="match status" value="1"/>
</dbReference>
<gene>
    <name evidence="4" type="primary">CSON011967</name>
</gene>
<proteinExistence type="inferred from homology"/>
<accession>A0A336M6X3</accession>
<organism evidence="4">
    <name type="scientific">Culicoides sonorensis</name>
    <name type="common">Biting midge</name>
    <dbReference type="NCBI Taxonomy" id="179676"/>
    <lineage>
        <taxon>Eukaryota</taxon>
        <taxon>Metazoa</taxon>
        <taxon>Ecdysozoa</taxon>
        <taxon>Arthropoda</taxon>
        <taxon>Hexapoda</taxon>
        <taxon>Insecta</taxon>
        <taxon>Pterygota</taxon>
        <taxon>Neoptera</taxon>
        <taxon>Endopterygota</taxon>
        <taxon>Diptera</taxon>
        <taxon>Nematocera</taxon>
        <taxon>Chironomoidea</taxon>
        <taxon>Ceratopogonidae</taxon>
        <taxon>Ceratopogoninae</taxon>
        <taxon>Culicoides</taxon>
        <taxon>Monoculicoides</taxon>
    </lineage>
</organism>
<evidence type="ECO:0000256" key="1">
    <source>
        <dbReference type="ARBA" id="ARBA00005043"/>
    </source>
</evidence>